<proteinExistence type="predicted"/>
<dbReference type="EMBL" id="ML735219">
    <property type="protein sequence ID" value="KAE8395335.1"/>
    <property type="molecule type" value="Genomic_DNA"/>
</dbReference>
<reference evidence="1" key="1">
    <citation type="submission" date="2019-04" db="EMBL/GenBank/DDBJ databases">
        <title>Friends and foes A comparative genomics studyof 23 Aspergillus species from section Flavi.</title>
        <authorList>
            <consortium name="DOE Joint Genome Institute"/>
            <person name="Kjaerbolling I."/>
            <person name="Vesth T."/>
            <person name="Frisvad J.C."/>
            <person name="Nybo J.L."/>
            <person name="Theobald S."/>
            <person name="Kildgaard S."/>
            <person name="Isbrandt T."/>
            <person name="Kuo A."/>
            <person name="Sato A."/>
            <person name="Lyhne E.K."/>
            <person name="Kogle M.E."/>
            <person name="Wiebenga A."/>
            <person name="Kun R.S."/>
            <person name="Lubbers R.J."/>
            <person name="Makela M.R."/>
            <person name="Barry K."/>
            <person name="Chovatia M."/>
            <person name="Clum A."/>
            <person name="Daum C."/>
            <person name="Haridas S."/>
            <person name="He G."/>
            <person name="LaButti K."/>
            <person name="Lipzen A."/>
            <person name="Mondo S."/>
            <person name="Riley R."/>
            <person name="Salamov A."/>
            <person name="Simmons B.A."/>
            <person name="Magnuson J.K."/>
            <person name="Henrissat B."/>
            <person name="Mortensen U.H."/>
            <person name="Larsen T.O."/>
            <person name="Devries R.P."/>
            <person name="Grigoriev I.V."/>
            <person name="Machida M."/>
            <person name="Baker S.E."/>
            <person name="Andersen M.R."/>
        </authorList>
    </citation>
    <scope>NUCLEOTIDE SEQUENCE [LARGE SCALE GENOMIC DNA]</scope>
    <source>
        <strain evidence="1">IBT 14317</strain>
    </source>
</reference>
<accession>A0A5N6G6H6</accession>
<protein>
    <submittedName>
        <fullName evidence="1">Uncharacterized protein</fullName>
    </submittedName>
</protein>
<organism evidence="1">
    <name type="scientific">Petromyces alliaceus</name>
    <name type="common">Aspergillus alliaceus</name>
    <dbReference type="NCBI Taxonomy" id="209559"/>
    <lineage>
        <taxon>Eukaryota</taxon>
        <taxon>Fungi</taxon>
        <taxon>Dikarya</taxon>
        <taxon>Ascomycota</taxon>
        <taxon>Pezizomycotina</taxon>
        <taxon>Eurotiomycetes</taxon>
        <taxon>Eurotiomycetidae</taxon>
        <taxon>Eurotiales</taxon>
        <taxon>Aspergillaceae</taxon>
        <taxon>Aspergillus</taxon>
        <taxon>Aspergillus subgen. Circumdati</taxon>
    </lineage>
</organism>
<name>A0A5N6G6H6_PETAA</name>
<dbReference type="AlphaFoldDB" id="A0A5N6G6H6"/>
<dbReference type="Proteomes" id="UP000326877">
    <property type="component" value="Unassembled WGS sequence"/>
</dbReference>
<sequence>MGAILQTLSYSFMNVSCSLMDLSATAVCLPTPIGLCRREAWFQVEMVEWHLFLNLRRTVNRYRLGGLHRANGAQEWPQAQ</sequence>
<dbReference type="OrthoDB" id="10486305at2759"/>
<accession>A0A5N7CML1</accession>
<evidence type="ECO:0000313" key="1">
    <source>
        <dbReference type="EMBL" id="KAE8395335.1"/>
    </source>
</evidence>
<gene>
    <name evidence="1" type="ORF">BDV23DRAFT_105079</name>
</gene>